<organism evidence="1 2">
    <name type="scientific">Haemaphysalis longicornis</name>
    <name type="common">Bush tick</name>
    <dbReference type="NCBI Taxonomy" id="44386"/>
    <lineage>
        <taxon>Eukaryota</taxon>
        <taxon>Metazoa</taxon>
        <taxon>Ecdysozoa</taxon>
        <taxon>Arthropoda</taxon>
        <taxon>Chelicerata</taxon>
        <taxon>Arachnida</taxon>
        <taxon>Acari</taxon>
        <taxon>Parasitiformes</taxon>
        <taxon>Ixodida</taxon>
        <taxon>Ixodoidea</taxon>
        <taxon>Ixodidae</taxon>
        <taxon>Haemaphysalinae</taxon>
        <taxon>Haemaphysalis</taxon>
    </lineage>
</organism>
<name>A0A9J6FQ11_HAELO</name>
<sequence length="302" mass="33116">MHYLDDMYGGFYFFGTSDTLDAADAPAVSAASVAVSPFPGEAHGVWPPPLDGEAQPIETGNKLPHLAPDQVHNAAKSDARGNRWTNETVQKSLQIRLACGNRGYSFLKEAVLPLPSERTLQRRIEDVKFEPGILEELLPPLKAKLDTMRPEHNASISVEAIVCYHLSGDSIDGTFLKDFLFSIIEKCEAAGCLVDAVISDMGPSNKALWNRCGISATRSTRPVVSCKHPCAANTGRQLHFLADAPHVSVKHIKKLADIDAERDLKLAPHLKPAYLDQDHFAKMNVHLRWLSSTIVLALLYAC</sequence>
<evidence type="ECO:0000313" key="2">
    <source>
        <dbReference type="Proteomes" id="UP000821853"/>
    </source>
</evidence>
<dbReference type="EMBL" id="JABSTR010000003">
    <property type="protein sequence ID" value="KAH9364879.1"/>
    <property type="molecule type" value="Genomic_DNA"/>
</dbReference>
<protein>
    <submittedName>
        <fullName evidence="1">Uncharacterized protein</fullName>
    </submittedName>
</protein>
<comment type="caution">
    <text evidence="1">The sequence shown here is derived from an EMBL/GenBank/DDBJ whole genome shotgun (WGS) entry which is preliminary data.</text>
</comment>
<keyword evidence="2" id="KW-1185">Reference proteome</keyword>
<reference evidence="1 2" key="1">
    <citation type="journal article" date="2020" name="Cell">
        <title>Large-Scale Comparative Analyses of Tick Genomes Elucidate Their Genetic Diversity and Vector Capacities.</title>
        <authorList>
            <consortium name="Tick Genome and Microbiome Consortium (TIGMIC)"/>
            <person name="Jia N."/>
            <person name="Wang J."/>
            <person name="Shi W."/>
            <person name="Du L."/>
            <person name="Sun Y."/>
            <person name="Zhan W."/>
            <person name="Jiang J.F."/>
            <person name="Wang Q."/>
            <person name="Zhang B."/>
            <person name="Ji P."/>
            <person name="Bell-Sakyi L."/>
            <person name="Cui X.M."/>
            <person name="Yuan T.T."/>
            <person name="Jiang B.G."/>
            <person name="Yang W.F."/>
            <person name="Lam T.T."/>
            <person name="Chang Q.C."/>
            <person name="Ding S.J."/>
            <person name="Wang X.J."/>
            <person name="Zhu J.G."/>
            <person name="Ruan X.D."/>
            <person name="Zhao L."/>
            <person name="Wei J.T."/>
            <person name="Ye R.Z."/>
            <person name="Que T.C."/>
            <person name="Du C.H."/>
            <person name="Zhou Y.H."/>
            <person name="Cheng J.X."/>
            <person name="Dai P.F."/>
            <person name="Guo W.B."/>
            <person name="Han X.H."/>
            <person name="Huang E.J."/>
            <person name="Li L.F."/>
            <person name="Wei W."/>
            <person name="Gao Y.C."/>
            <person name="Liu J.Z."/>
            <person name="Shao H.Z."/>
            <person name="Wang X."/>
            <person name="Wang C.C."/>
            <person name="Yang T.C."/>
            <person name="Huo Q.B."/>
            <person name="Li W."/>
            <person name="Chen H.Y."/>
            <person name="Chen S.E."/>
            <person name="Zhou L.G."/>
            <person name="Ni X.B."/>
            <person name="Tian J.H."/>
            <person name="Sheng Y."/>
            <person name="Liu T."/>
            <person name="Pan Y.S."/>
            <person name="Xia L.Y."/>
            <person name="Li J."/>
            <person name="Zhao F."/>
            <person name="Cao W.C."/>
        </authorList>
    </citation>
    <scope>NUCLEOTIDE SEQUENCE [LARGE SCALE GENOMIC DNA]</scope>
    <source>
        <strain evidence="1">HaeL-2018</strain>
    </source>
</reference>
<dbReference type="OrthoDB" id="6505335at2759"/>
<accession>A0A9J6FQ11</accession>
<gene>
    <name evidence="1" type="ORF">HPB48_018180</name>
</gene>
<dbReference type="Proteomes" id="UP000821853">
    <property type="component" value="Unassembled WGS sequence"/>
</dbReference>
<proteinExistence type="predicted"/>
<dbReference type="AlphaFoldDB" id="A0A9J6FQ11"/>
<evidence type="ECO:0000313" key="1">
    <source>
        <dbReference type="EMBL" id="KAH9364879.1"/>
    </source>
</evidence>
<dbReference type="VEuPathDB" id="VectorBase:HLOH_056441"/>